<dbReference type="AlphaFoldDB" id="A0A645GTA4"/>
<accession>A0A645GTA4</accession>
<name>A0A645GTA4_9ZZZZ</name>
<proteinExistence type="predicted"/>
<gene>
    <name evidence="1" type="ORF">SDC9_176487</name>
</gene>
<dbReference type="EMBL" id="VSSQ01079557">
    <property type="protein sequence ID" value="MPN29039.1"/>
    <property type="molecule type" value="Genomic_DNA"/>
</dbReference>
<reference evidence="1" key="1">
    <citation type="submission" date="2019-08" db="EMBL/GenBank/DDBJ databases">
        <authorList>
            <person name="Kucharzyk K."/>
            <person name="Murdoch R.W."/>
            <person name="Higgins S."/>
            <person name="Loffler F."/>
        </authorList>
    </citation>
    <scope>NUCLEOTIDE SEQUENCE</scope>
</reference>
<evidence type="ECO:0000313" key="1">
    <source>
        <dbReference type="EMBL" id="MPN29039.1"/>
    </source>
</evidence>
<comment type="caution">
    <text evidence="1">The sequence shown here is derived from an EMBL/GenBank/DDBJ whole genome shotgun (WGS) entry which is preliminary data.</text>
</comment>
<sequence>MQICRQSRIMERRKGNQADPPVLKQAEILLVHKAESLIPGKSDPDFFSSACLPIPAACLFFLHLYLWRSLCKAKHPVDLQRLFQRPADPKQPLFKSIYFMRHLQSQMPALKFAVFKDRHIPQDFYPRFFFYHLFHPPIHHRGQAV</sequence>
<organism evidence="1">
    <name type="scientific">bioreactor metagenome</name>
    <dbReference type="NCBI Taxonomy" id="1076179"/>
    <lineage>
        <taxon>unclassified sequences</taxon>
        <taxon>metagenomes</taxon>
        <taxon>ecological metagenomes</taxon>
    </lineage>
</organism>
<protein>
    <submittedName>
        <fullName evidence="1">Uncharacterized protein</fullName>
    </submittedName>
</protein>